<evidence type="ECO:0000259" key="3">
    <source>
        <dbReference type="Pfam" id="PF14372"/>
    </source>
</evidence>
<keyword evidence="5" id="KW-1185">Reference proteome</keyword>
<dbReference type="GO" id="GO:0003677">
    <property type="term" value="F:DNA binding"/>
    <property type="evidence" value="ECO:0007669"/>
    <property type="project" value="InterPro"/>
</dbReference>
<dbReference type="Pfam" id="PF14372">
    <property type="entry name" value="hAT-like_RNase-H"/>
    <property type="match status" value="1"/>
</dbReference>
<comment type="caution">
    <text evidence="4">The sequence shown here is derived from an EMBL/GenBank/DDBJ whole genome shotgun (WGS) entry which is preliminary data.</text>
</comment>
<proteinExistence type="predicted"/>
<feature type="domain" description="HAT C-terminal dimerisation" evidence="2">
    <location>
        <begin position="377"/>
        <end position="459"/>
    </location>
</feature>
<feature type="compositionally biased region" description="Polar residues" evidence="1">
    <location>
        <begin position="1"/>
        <end position="12"/>
    </location>
</feature>
<accession>A0A565AM70</accession>
<feature type="domain" description="hAT-like transposase RNase-H fold" evidence="3">
    <location>
        <begin position="265"/>
        <end position="362"/>
    </location>
</feature>
<sequence>MDKSDIASSSGSDMRKKLKLDDSVDEEAFDEAFEEPFEETPSFAKLMRLMNPTLPLIVPPVEKEILEIHQERPVLHDDFTCITSHFIDDNWKLRKWILGYTTDDESGNDYPYHFRTAVHGFEIDNKVSTILLPNHDGFNEKTVDAIRKCIELKGNHSINPPVFLIYCCAHLFRLMVGDLFCELSSSLLEDLRMLVGWGSCSSFYWNVNLAHLQQAVDLKTEDAFSKDEVYDEYDKPSDEDWIKIETFCKLAGCIYKVAKVLFEGEYSTSNVYFHLLAELKVMLNQELANADNDYFRGKVKQILKRFNKYWSDMFLVLATASVLDPRFKAKYIEFYCSKKRDDDQVSKAETVLDYLSNLYARYAASDICCSREFQESELDSYLKEPVMEWNKDFKVLEWWKEESQRYPILSRVARDILSIPISRATSYNVYVPDKREPPEFVLSLKPKVANAMMCSKSWLRL</sequence>
<dbReference type="AlphaFoldDB" id="A0A565AM70"/>
<feature type="compositionally biased region" description="Basic and acidic residues" evidence="1">
    <location>
        <begin position="13"/>
        <end position="22"/>
    </location>
</feature>
<reference evidence="4" key="1">
    <citation type="submission" date="2019-07" db="EMBL/GenBank/DDBJ databases">
        <authorList>
            <person name="Dittberner H."/>
        </authorList>
    </citation>
    <scope>NUCLEOTIDE SEQUENCE [LARGE SCALE GENOMIC DNA]</scope>
</reference>
<dbReference type="PANTHER" id="PTHR23272">
    <property type="entry name" value="BED FINGER-RELATED"/>
    <property type="match status" value="1"/>
</dbReference>
<organism evidence="4 5">
    <name type="scientific">Arabis nemorensis</name>
    <dbReference type="NCBI Taxonomy" id="586526"/>
    <lineage>
        <taxon>Eukaryota</taxon>
        <taxon>Viridiplantae</taxon>
        <taxon>Streptophyta</taxon>
        <taxon>Embryophyta</taxon>
        <taxon>Tracheophyta</taxon>
        <taxon>Spermatophyta</taxon>
        <taxon>Magnoliopsida</taxon>
        <taxon>eudicotyledons</taxon>
        <taxon>Gunneridae</taxon>
        <taxon>Pentapetalae</taxon>
        <taxon>rosids</taxon>
        <taxon>malvids</taxon>
        <taxon>Brassicales</taxon>
        <taxon>Brassicaceae</taxon>
        <taxon>Arabideae</taxon>
        <taxon>Arabis</taxon>
    </lineage>
</organism>
<name>A0A565AM70_9BRAS</name>
<dbReference type="OrthoDB" id="1607513at2759"/>
<feature type="region of interest" description="Disordered" evidence="1">
    <location>
        <begin position="1"/>
        <end position="22"/>
    </location>
</feature>
<dbReference type="SUPFAM" id="SSF53098">
    <property type="entry name" value="Ribonuclease H-like"/>
    <property type="match status" value="1"/>
</dbReference>
<dbReference type="EMBL" id="CABITT030000001">
    <property type="protein sequence ID" value="VVA90119.1"/>
    <property type="molecule type" value="Genomic_DNA"/>
</dbReference>
<protein>
    <recommendedName>
        <fullName evidence="6">HAT C-terminal dimerisation domain-containing protein</fullName>
    </recommendedName>
</protein>
<dbReference type="GO" id="GO:0046983">
    <property type="term" value="F:protein dimerization activity"/>
    <property type="evidence" value="ECO:0007669"/>
    <property type="project" value="InterPro"/>
</dbReference>
<evidence type="ECO:0000259" key="2">
    <source>
        <dbReference type="Pfam" id="PF05699"/>
    </source>
</evidence>
<evidence type="ECO:0000256" key="1">
    <source>
        <dbReference type="SAM" id="MobiDB-lite"/>
    </source>
</evidence>
<gene>
    <name evidence="4" type="ORF">ANE_LOCUS564</name>
</gene>
<dbReference type="InterPro" id="IPR025525">
    <property type="entry name" value="hAT-like_transposase_RNase-H"/>
</dbReference>
<dbReference type="Pfam" id="PF05699">
    <property type="entry name" value="Dimer_Tnp_hAT"/>
    <property type="match status" value="1"/>
</dbReference>
<evidence type="ECO:0000313" key="4">
    <source>
        <dbReference type="EMBL" id="VVA90119.1"/>
    </source>
</evidence>
<dbReference type="InterPro" id="IPR012337">
    <property type="entry name" value="RNaseH-like_sf"/>
</dbReference>
<dbReference type="PANTHER" id="PTHR23272:SF135">
    <property type="entry name" value="ZINC FINGER BED DOMAIN-CONTAINING PROTEIN DAYSLEEPER-LIKE"/>
    <property type="match status" value="1"/>
</dbReference>
<dbReference type="Proteomes" id="UP000489600">
    <property type="component" value="Unassembled WGS sequence"/>
</dbReference>
<evidence type="ECO:0000313" key="5">
    <source>
        <dbReference type="Proteomes" id="UP000489600"/>
    </source>
</evidence>
<dbReference type="InterPro" id="IPR008906">
    <property type="entry name" value="HATC_C_dom"/>
</dbReference>
<evidence type="ECO:0008006" key="6">
    <source>
        <dbReference type="Google" id="ProtNLM"/>
    </source>
</evidence>